<evidence type="ECO:0000256" key="5">
    <source>
        <dbReference type="ARBA" id="ARBA00022692"/>
    </source>
</evidence>
<evidence type="ECO:0000256" key="8">
    <source>
        <dbReference type="ARBA" id="ARBA00023077"/>
    </source>
</evidence>
<comment type="similarity">
    <text evidence="11 12">Belongs to the TonB-dependent receptor family.</text>
</comment>
<feature type="domain" description="TonB-dependent receptor plug" evidence="15">
    <location>
        <begin position="47"/>
        <end position="152"/>
    </location>
</feature>
<keyword evidence="10 11" id="KW-0998">Cell outer membrane</keyword>
<dbReference type="Gene3D" id="2.40.170.20">
    <property type="entry name" value="TonB-dependent receptor, beta-barrel domain"/>
    <property type="match status" value="1"/>
</dbReference>
<name>A0A679GMF7_9GAMM</name>
<keyword evidence="13" id="KW-0732">Signal</keyword>
<dbReference type="AlphaFoldDB" id="A0A679GMF7"/>
<evidence type="ECO:0000259" key="14">
    <source>
        <dbReference type="Pfam" id="PF00593"/>
    </source>
</evidence>
<gene>
    <name evidence="16" type="ORF">PtoMrB4_26960</name>
</gene>
<dbReference type="Pfam" id="PF07715">
    <property type="entry name" value="Plug"/>
    <property type="match status" value="1"/>
</dbReference>
<evidence type="ECO:0000256" key="1">
    <source>
        <dbReference type="ARBA" id="ARBA00004571"/>
    </source>
</evidence>
<sequence length="664" mass="74029">MVRSRRTPTHVWVSTALALSCPALQAAEALSLPEVSVNAEKVPRSLDAVPASVKVIDGQTLEDEHITGFEQLEGRVPGLSFQPFGQSGINSPVMRGLTANFNALSTSTLMLVDDVPTLTAQGFENRFIDIDRIEVLRGPQSTLYGRNAEAGVIAVYSKPMDELARASVSAEAGSRDKRATRFALSSPLVDERLFGSVSGEWQRQDGFIRNDALGKQADDRERYNLNAGLRLVPQEGTDMVLRYARQAYDDDASLWGAPTARRNHVASGTDSWNRSWGQTLSLNIGHSLGDDLNLRSITAYNDFHDRIQQDTDFLPANLSMIARDLRLRTLSQELRLEGQWGLADWLAGVYADSSENDLRNVSQRGPFVQELRLDQSSRTLAAFSHWNLHLTPDWTLSLGGRVERYRVGIDPRGDANQSRSWSSFSPKVALQYAFAEQNQVYLSASKGVRNGGFNVLSAATHYAAFEPEKVWSYELGIKGRTLEERLRYSLAAYYMDVTDMQVMQMPSPGVQYITSAASATSKGLDLDAEYLLSARWSVQTGLAWNRTRFDSFQDGRARYDGHHNPFAPDLTGYLGLRYDDPEGWYVQGNLVGSDKVYLDAANQYTRNGYALVNLSAGVRYEQWELSGYVNNLADREYDAVGYQNGFITVYSPPRELGVRVTWKL</sequence>
<comment type="subcellular location">
    <subcellularLocation>
        <location evidence="1 11">Cell outer membrane</location>
        <topology evidence="1 11">Multi-pass membrane protein</topology>
    </subcellularLocation>
</comment>
<dbReference type="GeneID" id="57397913"/>
<evidence type="ECO:0000256" key="10">
    <source>
        <dbReference type="ARBA" id="ARBA00023237"/>
    </source>
</evidence>
<dbReference type="Pfam" id="PF00593">
    <property type="entry name" value="TonB_dep_Rec_b-barrel"/>
    <property type="match status" value="1"/>
</dbReference>
<dbReference type="PANTHER" id="PTHR32552:SF81">
    <property type="entry name" value="TONB-DEPENDENT OUTER MEMBRANE RECEPTOR"/>
    <property type="match status" value="1"/>
</dbReference>
<evidence type="ECO:0000256" key="11">
    <source>
        <dbReference type="PROSITE-ProRule" id="PRU01360"/>
    </source>
</evidence>
<keyword evidence="7" id="KW-0406">Ion transport</keyword>
<proteinExistence type="inferred from homology"/>
<evidence type="ECO:0000256" key="6">
    <source>
        <dbReference type="ARBA" id="ARBA00023004"/>
    </source>
</evidence>
<evidence type="ECO:0000256" key="2">
    <source>
        <dbReference type="ARBA" id="ARBA00022448"/>
    </source>
</evidence>
<reference evidence="16 17" key="1">
    <citation type="journal article" date="2020" name="Microbiol. Resour. Announc.">
        <title>Complete genome sequence of Pseudomonas otitidis strain MrB4, isolated from Lake Biwa in Japan.</title>
        <authorList>
            <person name="Miyazaki K."/>
            <person name="Hase E."/>
            <person name="Maruya T."/>
        </authorList>
    </citation>
    <scope>NUCLEOTIDE SEQUENCE [LARGE SCALE GENOMIC DNA]</scope>
    <source>
        <strain evidence="16 17">MrB4</strain>
    </source>
</reference>
<evidence type="ECO:0000256" key="7">
    <source>
        <dbReference type="ARBA" id="ARBA00023065"/>
    </source>
</evidence>
<feature type="signal peptide" evidence="13">
    <location>
        <begin position="1"/>
        <end position="26"/>
    </location>
</feature>
<dbReference type="InterPro" id="IPR039426">
    <property type="entry name" value="TonB-dep_rcpt-like"/>
</dbReference>
<keyword evidence="2 11" id="KW-0813">Transport</keyword>
<evidence type="ECO:0000313" key="17">
    <source>
        <dbReference type="Proteomes" id="UP000501237"/>
    </source>
</evidence>
<dbReference type="RefSeq" id="WP_172433579.1">
    <property type="nucleotide sequence ID" value="NZ_AP022642.1"/>
</dbReference>
<keyword evidence="16" id="KW-0675">Receptor</keyword>
<organism evidence="16 17">
    <name type="scientific">Metapseudomonas otitidis</name>
    <dbReference type="NCBI Taxonomy" id="319939"/>
    <lineage>
        <taxon>Bacteria</taxon>
        <taxon>Pseudomonadati</taxon>
        <taxon>Pseudomonadota</taxon>
        <taxon>Gammaproteobacteria</taxon>
        <taxon>Pseudomonadales</taxon>
        <taxon>Pseudomonadaceae</taxon>
        <taxon>Metapseudomonas</taxon>
    </lineage>
</organism>
<keyword evidence="5 11" id="KW-0812">Transmembrane</keyword>
<dbReference type="CDD" id="cd01347">
    <property type="entry name" value="ligand_gated_channel"/>
    <property type="match status" value="1"/>
</dbReference>
<evidence type="ECO:0000313" key="16">
    <source>
        <dbReference type="EMBL" id="BCA28719.1"/>
    </source>
</evidence>
<keyword evidence="3 11" id="KW-1134">Transmembrane beta strand</keyword>
<evidence type="ECO:0000256" key="3">
    <source>
        <dbReference type="ARBA" id="ARBA00022452"/>
    </source>
</evidence>
<dbReference type="EMBL" id="AP022642">
    <property type="protein sequence ID" value="BCA28719.1"/>
    <property type="molecule type" value="Genomic_DNA"/>
</dbReference>
<feature type="chain" id="PRO_5025669876" evidence="13">
    <location>
        <begin position="27"/>
        <end position="664"/>
    </location>
</feature>
<dbReference type="GO" id="GO:0009279">
    <property type="term" value="C:cell outer membrane"/>
    <property type="evidence" value="ECO:0007669"/>
    <property type="project" value="UniProtKB-SubCell"/>
</dbReference>
<dbReference type="InterPro" id="IPR012910">
    <property type="entry name" value="Plug_dom"/>
</dbReference>
<dbReference type="PROSITE" id="PS52016">
    <property type="entry name" value="TONB_DEPENDENT_REC_3"/>
    <property type="match status" value="1"/>
</dbReference>
<protein>
    <submittedName>
        <fullName evidence="16">TonB-dependent receptor</fullName>
    </submittedName>
</protein>
<dbReference type="PANTHER" id="PTHR32552">
    <property type="entry name" value="FERRICHROME IRON RECEPTOR-RELATED"/>
    <property type="match status" value="1"/>
</dbReference>
<dbReference type="SUPFAM" id="SSF56935">
    <property type="entry name" value="Porins"/>
    <property type="match status" value="1"/>
</dbReference>
<keyword evidence="9 11" id="KW-0472">Membrane</keyword>
<dbReference type="InterPro" id="IPR000531">
    <property type="entry name" value="Beta-barrel_TonB"/>
</dbReference>
<keyword evidence="6" id="KW-0408">Iron</keyword>
<evidence type="ECO:0000256" key="13">
    <source>
        <dbReference type="SAM" id="SignalP"/>
    </source>
</evidence>
<dbReference type="KEGG" id="poj:PtoMrB4_26960"/>
<feature type="domain" description="TonB-dependent receptor-like beta-barrel" evidence="14">
    <location>
        <begin position="201"/>
        <end position="632"/>
    </location>
</feature>
<dbReference type="Proteomes" id="UP000501237">
    <property type="component" value="Chromosome"/>
</dbReference>
<dbReference type="InterPro" id="IPR036942">
    <property type="entry name" value="Beta-barrel_TonB_sf"/>
</dbReference>
<dbReference type="GO" id="GO:0006826">
    <property type="term" value="P:iron ion transport"/>
    <property type="evidence" value="ECO:0007669"/>
    <property type="project" value="UniProtKB-KW"/>
</dbReference>
<accession>A0A679GMF7</accession>
<evidence type="ECO:0000256" key="4">
    <source>
        <dbReference type="ARBA" id="ARBA00022496"/>
    </source>
</evidence>
<evidence type="ECO:0000259" key="15">
    <source>
        <dbReference type="Pfam" id="PF07715"/>
    </source>
</evidence>
<evidence type="ECO:0000256" key="9">
    <source>
        <dbReference type="ARBA" id="ARBA00023136"/>
    </source>
</evidence>
<keyword evidence="8 12" id="KW-0798">TonB box</keyword>
<keyword evidence="4" id="KW-0410">Iron transport</keyword>
<evidence type="ECO:0000256" key="12">
    <source>
        <dbReference type="RuleBase" id="RU003357"/>
    </source>
</evidence>
<dbReference type="PROSITE" id="PS51257">
    <property type="entry name" value="PROKAR_LIPOPROTEIN"/>
    <property type="match status" value="1"/>
</dbReference>